<name>A0A0D2P542_HYPSF</name>
<protein>
    <submittedName>
        <fullName evidence="1">Uncharacterized protein</fullName>
    </submittedName>
</protein>
<accession>A0A0D2P542</accession>
<evidence type="ECO:0000313" key="1">
    <source>
        <dbReference type="EMBL" id="KJA15570.1"/>
    </source>
</evidence>
<gene>
    <name evidence="1" type="ORF">HYPSUDRAFT_207777</name>
</gene>
<dbReference type="Proteomes" id="UP000054270">
    <property type="component" value="Unassembled WGS sequence"/>
</dbReference>
<dbReference type="AlphaFoldDB" id="A0A0D2P542"/>
<organism evidence="1 2">
    <name type="scientific">Hypholoma sublateritium (strain FD-334 SS-4)</name>
    <dbReference type="NCBI Taxonomy" id="945553"/>
    <lineage>
        <taxon>Eukaryota</taxon>
        <taxon>Fungi</taxon>
        <taxon>Dikarya</taxon>
        <taxon>Basidiomycota</taxon>
        <taxon>Agaricomycotina</taxon>
        <taxon>Agaricomycetes</taxon>
        <taxon>Agaricomycetidae</taxon>
        <taxon>Agaricales</taxon>
        <taxon>Agaricineae</taxon>
        <taxon>Strophariaceae</taxon>
        <taxon>Hypholoma</taxon>
    </lineage>
</organism>
<proteinExistence type="predicted"/>
<keyword evidence="2" id="KW-1185">Reference proteome</keyword>
<reference evidence="2" key="1">
    <citation type="submission" date="2014-04" db="EMBL/GenBank/DDBJ databases">
        <title>Evolutionary Origins and Diversification of the Mycorrhizal Mutualists.</title>
        <authorList>
            <consortium name="DOE Joint Genome Institute"/>
            <consortium name="Mycorrhizal Genomics Consortium"/>
            <person name="Kohler A."/>
            <person name="Kuo A."/>
            <person name="Nagy L.G."/>
            <person name="Floudas D."/>
            <person name="Copeland A."/>
            <person name="Barry K.W."/>
            <person name="Cichocki N."/>
            <person name="Veneault-Fourrey C."/>
            <person name="LaButti K."/>
            <person name="Lindquist E.A."/>
            <person name="Lipzen A."/>
            <person name="Lundell T."/>
            <person name="Morin E."/>
            <person name="Murat C."/>
            <person name="Riley R."/>
            <person name="Ohm R."/>
            <person name="Sun H."/>
            <person name="Tunlid A."/>
            <person name="Henrissat B."/>
            <person name="Grigoriev I.V."/>
            <person name="Hibbett D.S."/>
            <person name="Martin F."/>
        </authorList>
    </citation>
    <scope>NUCLEOTIDE SEQUENCE [LARGE SCALE GENOMIC DNA]</scope>
    <source>
        <strain evidence="2">FD-334 SS-4</strain>
    </source>
</reference>
<evidence type="ECO:0000313" key="2">
    <source>
        <dbReference type="Proteomes" id="UP000054270"/>
    </source>
</evidence>
<sequence length="106" mass="11656">MNNTISAVSQQRGPSAIKRMECIRNLASFKDISEKVTLLEAIKAVPGTSYMNYSDLLESLALLLKRWSGLATVVAANPDATCLVMVVRHIYHSLSTNWAFVLTPMA</sequence>
<dbReference type="EMBL" id="KN817641">
    <property type="protein sequence ID" value="KJA15570.1"/>
    <property type="molecule type" value="Genomic_DNA"/>
</dbReference>